<feature type="compositionally biased region" description="Basic and acidic residues" evidence="4">
    <location>
        <begin position="125"/>
        <end position="136"/>
    </location>
</feature>
<dbReference type="Proteomes" id="UP001146120">
    <property type="component" value="Unassembled WGS sequence"/>
</dbReference>
<evidence type="ECO:0000256" key="3">
    <source>
        <dbReference type="PROSITE-ProRule" id="PRU00339"/>
    </source>
</evidence>
<dbReference type="InterPro" id="IPR011990">
    <property type="entry name" value="TPR-like_helical_dom_sf"/>
</dbReference>
<evidence type="ECO:0000313" key="5">
    <source>
        <dbReference type="EMBL" id="DBA05359.1"/>
    </source>
</evidence>
<proteinExistence type="predicted"/>
<dbReference type="PANTHER" id="PTHR22904">
    <property type="entry name" value="TPR REPEAT CONTAINING PROTEIN"/>
    <property type="match status" value="1"/>
</dbReference>
<feature type="compositionally biased region" description="Low complexity" evidence="4">
    <location>
        <begin position="164"/>
        <end position="177"/>
    </location>
</feature>
<dbReference type="GO" id="GO:0051879">
    <property type="term" value="F:Hsp90 protein binding"/>
    <property type="evidence" value="ECO:0007669"/>
    <property type="project" value="TreeGrafter"/>
</dbReference>
<evidence type="ECO:0000256" key="4">
    <source>
        <dbReference type="SAM" id="MobiDB-lite"/>
    </source>
</evidence>
<sequence length="366" mass="41049">MCILEAVTGDVPWGSASDDDIRHVVLVDRQLPERPDNISDRAWRLIERLCAFDPADRLPLVQAVEELQLLEEQEGASSSLNGGFSGNGQRWSNAPRYSSQNSSESYVHMLVTNPDRASNSSDSAYRCRDDQRENDSSLRGLHPSFAMDEGEEAAIMRVRRRGSTRSARFSNSSRSSSGNVDDADDRGDSNFRHSMVSLRDIGPEWAPPQKNAETAHEDKMQRISDRFRELETSDKRKAVVSRSMSNCNPRSRLDDIARHISEAGPDRGMRRRSSAPSGDSEAMECEMRGHRALTKGRPEEAVAHFTRALELNPKNTVVLAERARAHLALSQWDCAMMDASMLIRFKPNSSDGYALKAEAQQCLRRR</sequence>
<dbReference type="Gene3D" id="1.10.510.10">
    <property type="entry name" value="Transferase(Phosphotransferase) domain 1"/>
    <property type="match status" value="1"/>
</dbReference>
<protein>
    <submittedName>
        <fullName evidence="5">Uncharacterized protein</fullName>
    </submittedName>
</protein>
<evidence type="ECO:0000256" key="1">
    <source>
        <dbReference type="ARBA" id="ARBA00022737"/>
    </source>
</evidence>
<organism evidence="5 6">
    <name type="scientific">Lagenidium giganteum</name>
    <dbReference type="NCBI Taxonomy" id="4803"/>
    <lineage>
        <taxon>Eukaryota</taxon>
        <taxon>Sar</taxon>
        <taxon>Stramenopiles</taxon>
        <taxon>Oomycota</taxon>
        <taxon>Peronosporomycetes</taxon>
        <taxon>Pythiales</taxon>
        <taxon>Pythiaceae</taxon>
    </lineage>
</organism>
<comment type="caution">
    <text evidence="5">The sequence shown here is derived from an EMBL/GenBank/DDBJ whole genome shotgun (WGS) entry which is preliminary data.</text>
</comment>
<evidence type="ECO:0000313" key="6">
    <source>
        <dbReference type="Proteomes" id="UP001146120"/>
    </source>
</evidence>
<dbReference type="PROSITE" id="PS50005">
    <property type="entry name" value="TPR"/>
    <property type="match status" value="1"/>
</dbReference>
<accession>A0AAV2ZN78</accession>
<feature type="region of interest" description="Disordered" evidence="4">
    <location>
        <begin position="75"/>
        <end position="146"/>
    </location>
</feature>
<keyword evidence="1" id="KW-0677">Repeat</keyword>
<gene>
    <name evidence="5" type="ORF">N0F65_007521</name>
</gene>
<evidence type="ECO:0000256" key="2">
    <source>
        <dbReference type="ARBA" id="ARBA00022803"/>
    </source>
</evidence>
<dbReference type="SUPFAM" id="SSF56112">
    <property type="entry name" value="Protein kinase-like (PK-like)"/>
    <property type="match status" value="1"/>
</dbReference>
<dbReference type="AlphaFoldDB" id="A0AAV2ZN78"/>
<dbReference type="SUPFAM" id="SSF48452">
    <property type="entry name" value="TPR-like"/>
    <property type="match status" value="1"/>
</dbReference>
<feature type="compositionally biased region" description="Basic and acidic residues" evidence="4">
    <location>
        <begin position="213"/>
        <end position="237"/>
    </location>
</feature>
<keyword evidence="6" id="KW-1185">Reference proteome</keyword>
<dbReference type="InterPro" id="IPR019734">
    <property type="entry name" value="TPR_rpt"/>
</dbReference>
<dbReference type="PANTHER" id="PTHR22904:SF523">
    <property type="entry name" value="STRESS-INDUCED-PHOSPHOPROTEIN 1"/>
    <property type="match status" value="1"/>
</dbReference>
<dbReference type="InterPro" id="IPR011009">
    <property type="entry name" value="Kinase-like_dom_sf"/>
</dbReference>
<feature type="region of interest" description="Disordered" evidence="4">
    <location>
        <begin position="159"/>
        <end position="287"/>
    </location>
</feature>
<feature type="repeat" description="TPR" evidence="3">
    <location>
        <begin position="282"/>
        <end position="315"/>
    </location>
</feature>
<feature type="compositionally biased region" description="Basic and acidic residues" evidence="4">
    <location>
        <begin position="251"/>
        <end position="268"/>
    </location>
</feature>
<keyword evidence="2 3" id="KW-0802">TPR repeat</keyword>
<dbReference type="EMBL" id="DAKRPA010000001">
    <property type="protein sequence ID" value="DBA05359.1"/>
    <property type="molecule type" value="Genomic_DNA"/>
</dbReference>
<feature type="compositionally biased region" description="Polar residues" evidence="4">
    <location>
        <begin position="89"/>
        <end position="105"/>
    </location>
</feature>
<name>A0AAV2ZN78_9STRA</name>
<reference evidence="5" key="1">
    <citation type="submission" date="2022-11" db="EMBL/GenBank/DDBJ databases">
        <authorList>
            <person name="Morgan W.R."/>
            <person name="Tartar A."/>
        </authorList>
    </citation>
    <scope>NUCLEOTIDE SEQUENCE</scope>
    <source>
        <strain evidence="5">ARSEF 373</strain>
    </source>
</reference>
<reference evidence="5" key="2">
    <citation type="journal article" date="2023" name="Microbiol Resour">
        <title>Decontamination and Annotation of the Draft Genome Sequence of the Oomycete Lagenidium giganteum ARSEF 373.</title>
        <authorList>
            <person name="Morgan W.R."/>
            <person name="Tartar A."/>
        </authorList>
    </citation>
    <scope>NUCLEOTIDE SEQUENCE</scope>
    <source>
        <strain evidence="5">ARSEF 373</strain>
    </source>
</reference>
<dbReference type="Pfam" id="PF14559">
    <property type="entry name" value="TPR_19"/>
    <property type="match status" value="1"/>
</dbReference>
<dbReference type="Gene3D" id="1.25.40.10">
    <property type="entry name" value="Tetratricopeptide repeat domain"/>
    <property type="match status" value="1"/>
</dbReference>